<feature type="compositionally biased region" description="Polar residues" evidence="1">
    <location>
        <begin position="105"/>
        <end position="116"/>
    </location>
</feature>
<name>A0A512IVE0_9HYPH</name>
<dbReference type="OrthoDB" id="7068845at2"/>
<evidence type="ECO:0000313" key="4">
    <source>
        <dbReference type="Proteomes" id="UP000321258"/>
    </source>
</evidence>
<comment type="caution">
    <text evidence="3">The sequence shown here is derived from an EMBL/GenBank/DDBJ whole genome shotgun (WGS) entry which is preliminary data.</text>
</comment>
<feature type="region of interest" description="Disordered" evidence="1">
    <location>
        <begin position="68"/>
        <end position="116"/>
    </location>
</feature>
<proteinExistence type="predicted"/>
<protein>
    <recommendedName>
        <fullName evidence="2">4-fold beta flower domain-containing protein</fullName>
    </recommendedName>
</protein>
<dbReference type="RefSeq" id="WP_147082223.1">
    <property type="nucleotide sequence ID" value="NZ_BJZT01000048.1"/>
</dbReference>
<sequence length="116" mass="12711">MIEFFDREGRAVAFCDDGRSLFLWDGRPAAFIHDDGVFAYSGQFIGWFADGWICDARGARILFEFDAVGGPEKPARGPRATKGQRSAKPARGERETAPAHPVLSSAWSNETFAGLT</sequence>
<dbReference type="InterPro" id="IPR048911">
    <property type="entry name" value="Bflower"/>
</dbReference>
<dbReference type="AlphaFoldDB" id="A0A512IVE0"/>
<dbReference type="EMBL" id="BJZT01000048">
    <property type="protein sequence ID" value="GEP01688.1"/>
    <property type="molecule type" value="Genomic_DNA"/>
</dbReference>
<accession>A0A512IVE0</accession>
<evidence type="ECO:0000259" key="2">
    <source>
        <dbReference type="Pfam" id="PF21784"/>
    </source>
</evidence>
<organism evidence="3 4">
    <name type="scientific">Methylobacterium haplocladii</name>
    <dbReference type="NCBI Taxonomy" id="1176176"/>
    <lineage>
        <taxon>Bacteria</taxon>
        <taxon>Pseudomonadati</taxon>
        <taxon>Pseudomonadota</taxon>
        <taxon>Alphaproteobacteria</taxon>
        <taxon>Hyphomicrobiales</taxon>
        <taxon>Methylobacteriaceae</taxon>
        <taxon>Methylobacterium</taxon>
    </lineage>
</organism>
<reference evidence="3 4" key="1">
    <citation type="submission" date="2019-07" db="EMBL/GenBank/DDBJ databases">
        <title>Whole genome shotgun sequence of Methylobacterium haplocladii NBRC 107714.</title>
        <authorList>
            <person name="Hosoyama A."/>
            <person name="Uohara A."/>
            <person name="Ohji S."/>
            <person name="Ichikawa N."/>
        </authorList>
    </citation>
    <scope>NUCLEOTIDE SEQUENCE [LARGE SCALE GENOMIC DNA]</scope>
    <source>
        <strain evidence="3 4">NBRC 107714</strain>
    </source>
</reference>
<keyword evidence="4" id="KW-1185">Reference proteome</keyword>
<gene>
    <name evidence="3" type="ORF">MHA02_40750</name>
</gene>
<feature type="domain" description="4-fold beta flower" evidence="2">
    <location>
        <begin position="3"/>
        <end position="114"/>
    </location>
</feature>
<dbReference type="Pfam" id="PF21784">
    <property type="entry name" value="Bflower"/>
    <property type="match status" value="1"/>
</dbReference>
<dbReference type="Proteomes" id="UP000321258">
    <property type="component" value="Unassembled WGS sequence"/>
</dbReference>
<evidence type="ECO:0000313" key="3">
    <source>
        <dbReference type="EMBL" id="GEP01688.1"/>
    </source>
</evidence>
<evidence type="ECO:0000256" key="1">
    <source>
        <dbReference type="SAM" id="MobiDB-lite"/>
    </source>
</evidence>